<feature type="short sequence motif" description="'HIGH' region" evidence="9">
    <location>
        <begin position="34"/>
        <end position="44"/>
    </location>
</feature>
<dbReference type="InterPro" id="IPR014729">
    <property type="entry name" value="Rossmann-like_a/b/a_fold"/>
</dbReference>
<dbReference type="Gene3D" id="2.40.240.10">
    <property type="entry name" value="Ribosomal Protein L25, Chain P"/>
    <property type="match status" value="2"/>
</dbReference>
<feature type="domain" description="tRNA synthetases class I (E and Q) anti-codon binding" evidence="13">
    <location>
        <begin position="457"/>
        <end position="529"/>
    </location>
</feature>
<dbReference type="InterPro" id="IPR020059">
    <property type="entry name" value="Glu/Gln-tRNA-synth_Ib_codon-bd"/>
</dbReference>
<keyword evidence="2 9" id="KW-0963">Cytoplasm</keyword>
<dbReference type="InterPro" id="IPR001412">
    <property type="entry name" value="aa-tRNA-synth_I_CS"/>
</dbReference>
<dbReference type="Proteomes" id="UP000095059">
    <property type="component" value="Unassembled WGS sequence"/>
</dbReference>
<keyword evidence="7 9" id="KW-0030">Aminoacyl-tRNA synthetase</keyword>
<feature type="binding site" evidence="9">
    <location>
        <position position="231"/>
    </location>
    <ligand>
        <name>ATP</name>
        <dbReference type="ChEBI" id="CHEBI:30616"/>
    </ligand>
</feature>
<dbReference type="Gene3D" id="3.40.50.620">
    <property type="entry name" value="HUPs"/>
    <property type="match status" value="1"/>
</dbReference>
<dbReference type="GO" id="GO:0016874">
    <property type="term" value="F:ligase activity"/>
    <property type="evidence" value="ECO:0007669"/>
    <property type="project" value="UniProtKB-KW"/>
</dbReference>
<dbReference type="PANTHER" id="PTHR43097:SF5">
    <property type="entry name" value="GLUTAMATE--TRNA LIGASE"/>
    <property type="match status" value="1"/>
</dbReference>
<dbReference type="Pfam" id="PF03950">
    <property type="entry name" value="tRNA-synt_1c_C"/>
    <property type="match status" value="1"/>
</dbReference>
<evidence type="ECO:0000256" key="10">
    <source>
        <dbReference type="RuleBase" id="RU363037"/>
    </source>
</evidence>
<protein>
    <recommendedName>
        <fullName evidence="9">Glutamine--tRNA ligase</fullName>
        <ecNumber evidence="9">6.1.1.18</ecNumber>
    </recommendedName>
    <alternativeName>
        <fullName evidence="9">Glutaminyl-tRNA synthetase</fullName>
        <shortName evidence="9">GlnRS</shortName>
    </alternativeName>
</protein>
<evidence type="ECO:0000256" key="4">
    <source>
        <dbReference type="ARBA" id="ARBA00022741"/>
    </source>
</evidence>
<evidence type="ECO:0000256" key="9">
    <source>
        <dbReference type="HAMAP-Rule" id="MF_00126"/>
    </source>
</evidence>
<dbReference type="InterPro" id="IPR004514">
    <property type="entry name" value="Gln-tRNA-synth"/>
</dbReference>
<evidence type="ECO:0000256" key="1">
    <source>
        <dbReference type="ARBA" id="ARBA00005594"/>
    </source>
</evidence>
<evidence type="ECO:0000256" key="5">
    <source>
        <dbReference type="ARBA" id="ARBA00022840"/>
    </source>
</evidence>
<dbReference type="EMBL" id="AJYJ02000070">
    <property type="protein sequence ID" value="OEF16431.1"/>
    <property type="molecule type" value="Genomic_DNA"/>
</dbReference>
<sequence length="552" mass="63736">MSETETRPTNFIRQIIDEDLKSGKHSSVHTRFPPEPNGYLHIGHAKSICLNFGIAQDYQGQCNLRFDDTNPEKEDIEYVESIKNDVKWLGFDWSGDIHYSSNYFDKLYDYAVELIEKGLAYVDELTSDQIREYRGSLKEPGKNSPYRDRSVEENLALFEQMRDGKFKEGTICLRAKIDMASSFIVMRDPVIYRIRFATHHQTGDKWCIYPMYDFTHCISDALEGITHSICTLEFQDNRRLYDWVLENITIDCQPHQYEFSRLNLEYTIMSKRKLNELVTEKLVNGWDDPRMPTVSGLRRRGFTAGSIREFCKRIGVTKQENMIEFGSLESCIRDDLNENAPRAMAVLEPVKVVIENYEEGKVETLNVANHPNKPEMGTREVPFTREIYIEQDDFREEANKKYKRLVLGKEVRLRGAYVIQANRIEKDEAGNITTIFCSYDTETLGKNPADGRKVKGVIHWVSADKAFPAEIRLYDRLFTVPNPAALEDFSESINPESLITKQGFVEPSLVTAEAEAGYQFERTGYFCIDNKDSTPEALVFNRTVGLRDTWEG</sequence>
<organism evidence="14 15">
    <name type="scientific">Aliivibrio logei 5S-186</name>
    <dbReference type="NCBI Taxonomy" id="626086"/>
    <lineage>
        <taxon>Bacteria</taxon>
        <taxon>Pseudomonadati</taxon>
        <taxon>Pseudomonadota</taxon>
        <taxon>Gammaproteobacteria</taxon>
        <taxon>Vibrionales</taxon>
        <taxon>Vibrionaceae</taxon>
        <taxon>Aliivibrio</taxon>
    </lineage>
</organism>
<feature type="domain" description="Glutamyl/glutaminyl-tRNA synthetase class Ib anti-codon binding" evidence="12">
    <location>
        <begin position="340"/>
        <end position="440"/>
    </location>
</feature>
<dbReference type="RefSeq" id="WP_017022423.1">
    <property type="nucleotide sequence ID" value="NZ_AJYJ02000070.1"/>
</dbReference>
<evidence type="ECO:0000256" key="7">
    <source>
        <dbReference type="ARBA" id="ARBA00023146"/>
    </source>
</evidence>
<evidence type="ECO:0000313" key="15">
    <source>
        <dbReference type="Proteomes" id="UP000095059"/>
    </source>
</evidence>
<dbReference type="InterPro" id="IPR000924">
    <property type="entry name" value="Glu/Gln-tRNA-synth"/>
</dbReference>
<keyword evidence="15" id="KW-1185">Reference proteome</keyword>
<dbReference type="InterPro" id="IPR050132">
    <property type="entry name" value="Gln/Glu-tRNA_Ligase"/>
</dbReference>
<dbReference type="InterPro" id="IPR022861">
    <property type="entry name" value="Gln_tRNA_ligase_bac"/>
</dbReference>
<dbReference type="PROSITE" id="PS00178">
    <property type="entry name" value="AA_TRNA_LIGASE_I"/>
    <property type="match status" value="1"/>
</dbReference>
<dbReference type="SUPFAM" id="SSF50715">
    <property type="entry name" value="Ribosomal protein L25-like"/>
    <property type="match status" value="1"/>
</dbReference>
<keyword evidence="5 9" id="KW-0067">ATP-binding</keyword>
<dbReference type="InterPro" id="IPR020056">
    <property type="entry name" value="Rbsml_bL25/Gln-tRNA_synth_N"/>
</dbReference>
<dbReference type="NCBIfam" id="NF011291">
    <property type="entry name" value="PRK14703.1"/>
    <property type="match status" value="1"/>
</dbReference>
<comment type="subunit">
    <text evidence="9">Monomer.</text>
</comment>
<dbReference type="EC" id="6.1.1.18" evidence="9"/>
<comment type="subcellular location">
    <subcellularLocation>
        <location evidence="9">Cytoplasm</location>
    </subcellularLocation>
</comment>
<feature type="binding site" evidence="9">
    <location>
        <begin position="269"/>
        <end position="271"/>
    </location>
    <ligand>
        <name>ATP</name>
        <dbReference type="ChEBI" id="CHEBI:30616"/>
    </ligand>
</feature>
<feature type="binding site" evidence="9">
    <location>
        <position position="67"/>
    </location>
    <ligand>
        <name>L-glutamine</name>
        <dbReference type="ChEBI" id="CHEBI:58359"/>
    </ligand>
</feature>
<gene>
    <name evidence="9" type="primary">glnS</name>
    <name evidence="14" type="ORF">A1Q5_06170</name>
</gene>
<feature type="short sequence motif" description="'KMSKS' region" evidence="9">
    <location>
        <begin position="268"/>
        <end position="272"/>
    </location>
</feature>
<keyword evidence="4 9" id="KW-0547">Nucleotide-binding</keyword>
<keyword evidence="3 9" id="KW-0436">Ligase</keyword>
<evidence type="ECO:0000256" key="3">
    <source>
        <dbReference type="ARBA" id="ARBA00022598"/>
    </source>
</evidence>
<dbReference type="PANTHER" id="PTHR43097">
    <property type="entry name" value="GLUTAMINE-TRNA LIGASE"/>
    <property type="match status" value="1"/>
</dbReference>
<feature type="binding site" evidence="9">
    <location>
        <begin position="35"/>
        <end position="37"/>
    </location>
    <ligand>
        <name>ATP</name>
        <dbReference type="ChEBI" id="CHEBI:30616"/>
    </ligand>
</feature>
<evidence type="ECO:0000256" key="2">
    <source>
        <dbReference type="ARBA" id="ARBA00022490"/>
    </source>
</evidence>
<comment type="catalytic activity">
    <reaction evidence="8 9">
        <text>tRNA(Gln) + L-glutamine + ATP = L-glutaminyl-tRNA(Gln) + AMP + diphosphate</text>
        <dbReference type="Rhea" id="RHEA:20121"/>
        <dbReference type="Rhea" id="RHEA-COMP:9662"/>
        <dbReference type="Rhea" id="RHEA-COMP:9681"/>
        <dbReference type="ChEBI" id="CHEBI:30616"/>
        <dbReference type="ChEBI" id="CHEBI:33019"/>
        <dbReference type="ChEBI" id="CHEBI:58359"/>
        <dbReference type="ChEBI" id="CHEBI:78442"/>
        <dbReference type="ChEBI" id="CHEBI:78521"/>
        <dbReference type="ChEBI" id="CHEBI:456215"/>
        <dbReference type="EC" id="6.1.1.18"/>
    </reaction>
</comment>
<evidence type="ECO:0000313" key="14">
    <source>
        <dbReference type="EMBL" id="OEF16431.1"/>
    </source>
</evidence>
<dbReference type="Pfam" id="PF20974">
    <property type="entry name" value="tRNA-synt_1c_C2"/>
    <property type="match status" value="1"/>
</dbReference>
<dbReference type="CDD" id="cd00807">
    <property type="entry name" value="GlnRS_core"/>
    <property type="match status" value="1"/>
</dbReference>
<reference evidence="14 15" key="1">
    <citation type="journal article" date="2012" name="Science">
        <title>Ecological populations of bacteria act as socially cohesive units of antibiotic production and resistance.</title>
        <authorList>
            <person name="Cordero O.X."/>
            <person name="Wildschutte H."/>
            <person name="Kirkup B."/>
            <person name="Proehl S."/>
            <person name="Ngo L."/>
            <person name="Hussain F."/>
            <person name="Le Roux F."/>
            <person name="Mincer T."/>
            <person name="Polz M.F."/>
        </authorList>
    </citation>
    <scope>NUCLEOTIDE SEQUENCE [LARGE SCALE GENOMIC DNA]</scope>
    <source>
        <strain evidence="14 15">5S-186</strain>
    </source>
</reference>
<feature type="domain" description="Glutamyl/glutaminyl-tRNA synthetase class Ib catalytic" evidence="11">
    <location>
        <begin position="28"/>
        <end position="337"/>
    </location>
</feature>
<evidence type="ECO:0000256" key="6">
    <source>
        <dbReference type="ARBA" id="ARBA00022917"/>
    </source>
</evidence>
<accession>A0ABX3AW25</accession>
<evidence type="ECO:0000259" key="11">
    <source>
        <dbReference type="Pfam" id="PF00749"/>
    </source>
</evidence>
<dbReference type="Pfam" id="PF00749">
    <property type="entry name" value="tRNA-synt_1c"/>
    <property type="match status" value="1"/>
</dbReference>
<comment type="caution">
    <text evidence="14">The sequence shown here is derived from an EMBL/GenBank/DDBJ whole genome shotgun (WGS) entry which is preliminary data.</text>
</comment>
<comment type="similarity">
    <text evidence="1 9 10">Belongs to the class-I aminoacyl-tRNA synthetase family.</text>
</comment>
<keyword evidence="6 9" id="KW-0648">Protein biosynthesis</keyword>
<dbReference type="InterPro" id="IPR020058">
    <property type="entry name" value="Glu/Gln-tRNA-synth_Ib_cat-dom"/>
</dbReference>
<dbReference type="InterPro" id="IPR011035">
    <property type="entry name" value="Ribosomal_bL25/Gln-tRNA_synth"/>
</dbReference>
<evidence type="ECO:0000256" key="8">
    <source>
        <dbReference type="ARBA" id="ARBA00048270"/>
    </source>
</evidence>
<feature type="binding site" evidence="9">
    <location>
        <position position="212"/>
    </location>
    <ligand>
        <name>L-glutamine</name>
        <dbReference type="ChEBI" id="CHEBI:58359"/>
    </ligand>
</feature>
<feature type="binding site" evidence="9">
    <location>
        <begin position="261"/>
        <end position="262"/>
    </location>
    <ligand>
        <name>ATP</name>
        <dbReference type="ChEBI" id="CHEBI:30616"/>
    </ligand>
</feature>
<comment type="caution">
    <text evidence="9">Lacks conserved residue(s) required for the propagation of feature annotation.</text>
</comment>
<dbReference type="SUPFAM" id="SSF52374">
    <property type="entry name" value="Nucleotidylyl transferase"/>
    <property type="match status" value="1"/>
</dbReference>
<dbReference type="NCBIfam" id="TIGR00440">
    <property type="entry name" value="glnS"/>
    <property type="match status" value="1"/>
</dbReference>
<feature type="binding site" evidence="9">
    <location>
        <begin position="41"/>
        <end position="47"/>
    </location>
    <ligand>
        <name>ATP</name>
        <dbReference type="ChEBI" id="CHEBI:30616"/>
    </ligand>
</feature>
<evidence type="ECO:0000259" key="12">
    <source>
        <dbReference type="Pfam" id="PF03950"/>
    </source>
</evidence>
<proteinExistence type="inferred from homology"/>
<dbReference type="InterPro" id="IPR049437">
    <property type="entry name" value="tRNA-synt_1c_C2"/>
</dbReference>
<name>A0ABX3AW25_ALILO</name>
<evidence type="ECO:0000259" key="13">
    <source>
        <dbReference type="Pfam" id="PF20974"/>
    </source>
</evidence>
<dbReference type="HAMAP" id="MF_00126">
    <property type="entry name" value="Gln_tRNA_synth"/>
    <property type="match status" value="1"/>
</dbReference>
<dbReference type="PRINTS" id="PR00987">
    <property type="entry name" value="TRNASYNTHGLU"/>
</dbReference>